<name>A0A1I7YPV6_9BILA</name>
<dbReference type="AlphaFoldDB" id="A0A1I7YPV6"/>
<keyword evidence="6" id="KW-0862">Zinc</keyword>
<dbReference type="InterPro" id="IPR001365">
    <property type="entry name" value="A_deaminase_dom"/>
</dbReference>
<evidence type="ECO:0000256" key="3">
    <source>
        <dbReference type="ARBA" id="ARBA00012784"/>
    </source>
</evidence>
<evidence type="ECO:0000256" key="4">
    <source>
        <dbReference type="ARBA" id="ARBA00022723"/>
    </source>
</evidence>
<dbReference type="Pfam" id="PF00962">
    <property type="entry name" value="A_deaminase"/>
    <property type="match status" value="1"/>
</dbReference>
<organism evidence="8 9">
    <name type="scientific">Steinernema glaseri</name>
    <dbReference type="NCBI Taxonomy" id="37863"/>
    <lineage>
        <taxon>Eukaryota</taxon>
        <taxon>Metazoa</taxon>
        <taxon>Ecdysozoa</taxon>
        <taxon>Nematoda</taxon>
        <taxon>Chromadorea</taxon>
        <taxon>Rhabditida</taxon>
        <taxon>Tylenchina</taxon>
        <taxon>Panagrolaimomorpha</taxon>
        <taxon>Strongyloidoidea</taxon>
        <taxon>Steinernematidae</taxon>
        <taxon>Steinernema</taxon>
    </lineage>
</organism>
<evidence type="ECO:0000256" key="2">
    <source>
        <dbReference type="ARBA" id="ARBA00006676"/>
    </source>
</evidence>
<evidence type="ECO:0000256" key="6">
    <source>
        <dbReference type="ARBA" id="ARBA00022833"/>
    </source>
</evidence>
<evidence type="ECO:0000256" key="1">
    <source>
        <dbReference type="ARBA" id="ARBA00001947"/>
    </source>
</evidence>
<reference evidence="9" key="1">
    <citation type="submission" date="2016-11" db="UniProtKB">
        <authorList>
            <consortium name="WormBaseParasite"/>
        </authorList>
    </citation>
    <scope>IDENTIFICATION</scope>
</reference>
<dbReference type="WBParaSite" id="L893_g18495.t1">
    <property type="protein sequence ID" value="L893_g18495.t1"/>
    <property type="gene ID" value="L893_g18495"/>
</dbReference>
<dbReference type="GO" id="GO:0043103">
    <property type="term" value="P:hypoxanthine salvage"/>
    <property type="evidence" value="ECO:0007669"/>
    <property type="project" value="TreeGrafter"/>
</dbReference>
<dbReference type="GO" id="GO:0060169">
    <property type="term" value="P:negative regulation of adenosine receptor signaling pathway"/>
    <property type="evidence" value="ECO:0007669"/>
    <property type="project" value="TreeGrafter"/>
</dbReference>
<evidence type="ECO:0000259" key="7">
    <source>
        <dbReference type="Pfam" id="PF00962"/>
    </source>
</evidence>
<protein>
    <recommendedName>
        <fullName evidence="3">adenosine deaminase</fullName>
        <ecNumber evidence="3">3.5.4.4</ecNumber>
    </recommendedName>
</protein>
<dbReference type="SUPFAM" id="SSF51556">
    <property type="entry name" value="Metallo-dependent hydrolases"/>
    <property type="match status" value="1"/>
</dbReference>
<dbReference type="GO" id="GO:0009897">
    <property type="term" value="C:external side of plasma membrane"/>
    <property type="evidence" value="ECO:0007669"/>
    <property type="project" value="TreeGrafter"/>
</dbReference>
<dbReference type="InterPro" id="IPR032466">
    <property type="entry name" value="Metal_Hydrolase"/>
</dbReference>
<dbReference type="PANTHER" id="PTHR11409">
    <property type="entry name" value="ADENOSINE DEAMINASE"/>
    <property type="match status" value="1"/>
</dbReference>
<keyword evidence="4" id="KW-0479">Metal-binding</keyword>
<accession>A0A1I7YPV6</accession>
<keyword evidence="8" id="KW-1185">Reference proteome</keyword>
<dbReference type="GO" id="GO:0006154">
    <property type="term" value="P:adenosine catabolic process"/>
    <property type="evidence" value="ECO:0007669"/>
    <property type="project" value="TreeGrafter"/>
</dbReference>
<dbReference type="GO" id="GO:0046872">
    <property type="term" value="F:metal ion binding"/>
    <property type="evidence" value="ECO:0007669"/>
    <property type="project" value="UniProtKB-KW"/>
</dbReference>
<dbReference type="GO" id="GO:0004000">
    <property type="term" value="F:adenosine deaminase activity"/>
    <property type="evidence" value="ECO:0007669"/>
    <property type="project" value="TreeGrafter"/>
</dbReference>
<feature type="domain" description="Adenosine deaminase" evidence="7">
    <location>
        <begin position="9"/>
        <end position="77"/>
    </location>
</feature>
<dbReference type="InterPro" id="IPR006330">
    <property type="entry name" value="Ado/ade_deaminase"/>
</dbReference>
<evidence type="ECO:0000313" key="9">
    <source>
        <dbReference type="WBParaSite" id="L893_g18495.t1"/>
    </source>
</evidence>
<dbReference type="GO" id="GO:0046103">
    <property type="term" value="P:inosine biosynthetic process"/>
    <property type="evidence" value="ECO:0007669"/>
    <property type="project" value="TreeGrafter"/>
</dbReference>
<dbReference type="Proteomes" id="UP000095287">
    <property type="component" value="Unplaced"/>
</dbReference>
<sequence>MICVLLSGDKEAIERIAYELCEDQHNNGVIYFEARYSPHFLCNTVPHHVSNGNGVEEKLCPRGVIEAVKRGLDRGQEKLEQ</sequence>
<dbReference type="Gene3D" id="3.20.20.140">
    <property type="entry name" value="Metal-dependent hydrolases"/>
    <property type="match status" value="1"/>
</dbReference>
<proteinExistence type="inferred from homology"/>
<keyword evidence="5" id="KW-0378">Hydrolase</keyword>
<dbReference type="EC" id="3.5.4.4" evidence="3"/>
<dbReference type="GO" id="GO:0005829">
    <property type="term" value="C:cytosol"/>
    <property type="evidence" value="ECO:0007669"/>
    <property type="project" value="TreeGrafter"/>
</dbReference>
<comment type="cofactor">
    <cofactor evidence="1">
        <name>Zn(2+)</name>
        <dbReference type="ChEBI" id="CHEBI:29105"/>
    </cofactor>
</comment>
<evidence type="ECO:0000256" key="5">
    <source>
        <dbReference type="ARBA" id="ARBA00022801"/>
    </source>
</evidence>
<dbReference type="PANTHER" id="PTHR11409:SF43">
    <property type="entry name" value="ADENOSINE DEAMINASE"/>
    <property type="match status" value="1"/>
</dbReference>
<comment type="similarity">
    <text evidence="2">Belongs to the metallo-dependent hydrolases superfamily. Adenosine and AMP deaminases family.</text>
</comment>
<evidence type="ECO:0000313" key="8">
    <source>
        <dbReference type="Proteomes" id="UP000095287"/>
    </source>
</evidence>